<dbReference type="EMBL" id="CAXITT010000280">
    <property type="protein sequence ID" value="CAL1537991.1"/>
    <property type="molecule type" value="Genomic_DNA"/>
</dbReference>
<comment type="caution">
    <text evidence="3">The sequence shown here is derived from an EMBL/GenBank/DDBJ whole genome shotgun (WGS) entry which is preliminary data.</text>
</comment>
<evidence type="ECO:0000256" key="1">
    <source>
        <dbReference type="SAM" id="MobiDB-lite"/>
    </source>
</evidence>
<feature type="transmembrane region" description="Helical" evidence="2">
    <location>
        <begin position="136"/>
        <end position="161"/>
    </location>
</feature>
<keyword evidence="2" id="KW-1133">Transmembrane helix</keyword>
<organism evidence="3 4">
    <name type="scientific">Lymnaea stagnalis</name>
    <name type="common">Great pond snail</name>
    <name type="synonym">Helix stagnalis</name>
    <dbReference type="NCBI Taxonomy" id="6523"/>
    <lineage>
        <taxon>Eukaryota</taxon>
        <taxon>Metazoa</taxon>
        <taxon>Spiralia</taxon>
        <taxon>Lophotrochozoa</taxon>
        <taxon>Mollusca</taxon>
        <taxon>Gastropoda</taxon>
        <taxon>Heterobranchia</taxon>
        <taxon>Euthyneura</taxon>
        <taxon>Panpulmonata</taxon>
        <taxon>Hygrophila</taxon>
        <taxon>Lymnaeoidea</taxon>
        <taxon>Lymnaeidae</taxon>
        <taxon>Lymnaea</taxon>
    </lineage>
</organism>
<keyword evidence="4" id="KW-1185">Reference proteome</keyword>
<reference evidence="3 4" key="1">
    <citation type="submission" date="2024-04" db="EMBL/GenBank/DDBJ databases">
        <authorList>
            <consortium name="Genoscope - CEA"/>
            <person name="William W."/>
        </authorList>
    </citation>
    <scope>NUCLEOTIDE SEQUENCE [LARGE SCALE GENOMIC DNA]</scope>
</reference>
<dbReference type="AlphaFoldDB" id="A0AAV2HW33"/>
<evidence type="ECO:0000313" key="3">
    <source>
        <dbReference type="EMBL" id="CAL1537991.1"/>
    </source>
</evidence>
<proteinExistence type="predicted"/>
<feature type="region of interest" description="Disordered" evidence="1">
    <location>
        <begin position="175"/>
        <end position="210"/>
    </location>
</feature>
<feature type="compositionally biased region" description="Polar residues" evidence="1">
    <location>
        <begin position="199"/>
        <end position="208"/>
    </location>
</feature>
<feature type="compositionally biased region" description="Low complexity" evidence="1">
    <location>
        <begin position="240"/>
        <end position="251"/>
    </location>
</feature>
<keyword evidence="2" id="KW-0812">Transmembrane</keyword>
<name>A0AAV2HW33_LYMST</name>
<feature type="compositionally biased region" description="Basic and acidic residues" evidence="1">
    <location>
        <begin position="175"/>
        <end position="194"/>
    </location>
</feature>
<keyword evidence="2" id="KW-0472">Membrane</keyword>
<feature type="region of interest" description="Disordered" evidence="1">
    <location>
        <begin position="229"/>
        <end position="251"/>
    </location>
</feature>
<evidence type="ECO:0000256" key="2">
    <source>
        <dbReference type="SAM" id="Phobius"/>
    </source>
</evidence>
<evidence type="ECO:0000313" key="4">
    <source>
        <dbReference type="Proteomes" id="UP001497497"/>
    </source>
</evidence>
<accession>A0AAV2HW33</accession>
<protein>
    <submittedName>
        <fullName evidence="3">Uncharacterized protein</fullName>
    </submittedName>
</protein>
<feature type="transmembrane region" description="Helical" evidence="2">
    <location>
        <begin position="60"/>
        <end position="81"/>
    </location>
</feature>
<dbReference type="Proteomes" id="UP001497497">
    <property type="component" value="Unassembled WGS sequence"/>
</dbReference>
<gene>
    <name evidence="3" type="ORF">GSLYS_00011812001</name>
</gene>
<feature type="transmembrane region" description="Helical" evidence="2">
    <location>
        <begin position="25"/>
        <end position="54"/>
    </location>
</feature>
<sequence length="251" mass="27392">MADKRTKEEIIADIRLEDATRDVPINVAVSIAVLSAVASVAGTVACLAIGFLEIYRQDVIAFWMACMPFCFPFITGIAVAYRKKLSCIGVHISMLLAALLAGGAGYGYSIEPVYLNRHRCIRVSDHRGDCRKDTLLYLYLVTGAVALGFSLVGLVYSLFAWSCAAKRRAKREAEEHEKQIELQKRPSRRSHDPKLTLLSPISPSNATNHAIPHAGVNSVVKEVKTECSNGAVTTERKSGETTTTLDATTHL</sequence>
<feature type="transmembrane region" description="Helical" evidence="2">
    <location>
        <begin position="88"/>
        <end position="108"/>
    </location>
</feature>